<proteinExistence type="predicted"/>
<dbReference type="InterPro" id="IPR045851">
    <property type="entry name" value="AMP-bd_C_sf"/>
</dbReference>
<protein>
    <recommendedName>
        <fullName evidence="3">AMP-binding enzyme C-terminal domain-containing protein</fullName>
    </recommendedName>
</protein>
<reference evidence="2" key="1">
    <citation type="journal article" date="2014" name="Proc. Natl. Acad. Sci. U.S.A.">
        <title>Extensive sampling of basidiomycete genomes demonstrates inadequacy of the white-rot/brown-rot paradigm for wood decay fungi.</title>
        <authorList>
            <person name="Riley R."/>
            <person name="Salamov A.A."/>
            <person name="Brown D.W."/>
            <person name="Nagy L.G."/>
            <person name="Floudas D."/>
            <person name="Held B.W."/>
            <person name="Levasseur A."/>
            <person name="Lombard V."/>
            <person name="Morin E."/>
            <person name="Otillar R."/>
            <person name="Lindquist E.A."/>
            <person name="Sun H."/>
            <person name="LaButti K.M."/>
            <person name="Schmutz J."/>
            <person name="Jabbour D."/>
            <person name="Luo H."/>
            <person name="Baker S.E."/>
            <person name="Pisabarro A.G."/>
            <person name="Walton J.D."/>
            <person name="Blanchette R.A."/>
            <person name="Henrissat B."/>
            <person name="Martin F."/>
            <person name="Cullen D."/>
            <person name="Hibbett D.S."/>
            <person name="Grigoriev I.V."/>
        </authorList>
    </citation>
    <scope>NUCLEOTIDE SEQUENCE [LARGE SCALE GENOMIC DNA]</scope>
    <source>
        <strain evidence="2">FD-172 SS1</strain>
    </source>
</reference>
<dbReference type="HOGENOM" id="CLU_2412980_0_0_1"/>
<keyword evidence="2" id="KW-1185">Reference proteome</keyword>
<dbReference type="Gene3D" id="3.30.300.30">
    <property type="match status" value="1"/>
</dbReference>
<sequence>MAERRDLVAYKGKLHLTAFLAPCLICNTSRGTSSLDVQSISDTTLSPALMAEATAEAKRLKEFAIPRMLYNMVPTLWIPLPALPRTATGKLD</sequence>
<accession>A0A067MAE0</accession>
<dbReference type="EMBL" id="KL198048">
    <property type="protein sequence ID" value="KDQ12723.1"/>
    <property type="molecule type" value="Genomic_DNA"/>
</dbReference>
<evidence type="ECO:0000313" key="1">
    <source>
        <dbReference type="EMBL" id="KDQ12723.1"/>
    </source>
</evidence>
<dbReference type="SUPFAM" id="SSF56801">
    <property type="entry name" value="Acetyl-CoA synthetase-like"/>
    <property type="match status" value="1"/>
</dbReference>
<dbReference type="AlphaFoldDB" id="A0A067MAE0"/>
<evidence type="ECO:0008006" key="3">
    <source>
        <dbReference type="Google" id="ProtNLM"/>
    </source>
</evidence>
<dbReference type="Proteomes" id="UP000027195">
    <property type="component" value="Unassembled WGS sequence"/>
</dbReference>
<gene>
    <name evidence="1" type="ORF">BOTBODRAFT_67191</name>
</gene>
<evidence type="ECO:0000313" key="2">
    <source>
        <dbReference type="Proteomes" id="UP000027195"/>
    </source>
</evidence>
<dbReference type="OrthoDB" id="416786at2759"/>
<organism evidence="1 2">
    <name type="scientific">Botryobasidium botryosum (strain FD-172 SS1)</name>
    <dbReference type="NCBI Taxonomy" id="930990"/>
    <lineage>
        <taxon>Eukaryota</taxon>
        <taxon>Fungi</taxon>
        <taxon>Dikarya</taxon>
        <taxon>Basidiomycota</taxon>
        <taxon>Agaricomycotina</taxon>
        <taxon>Agaricomycetes</taxon>
        <taxon>Cantharellales</taxon>
        <taxon>Botryobasidiaceae</taxon>
        <taxon>Botryobasidium</taxon>
    </lineage>
</organism>
<name>A0A067MAE0_BOTB1</name>
<dbReference type="InParanoid" id="A0A067MAE0"/>